<comment type="caution">
    <text evidence="2">The sequence shown here is derived from an EMBL/GenBank/DDBJ whole genome shotgun (WGS) entry which is preliminary data.</text>
</comment>
<comment type="similarity">
    <text evidence="1">Belongs to the phD/YefM antitoxin family.</text>
</comment>
<dbReference type="InterPro" id="IPR036165">
    <property type="entry name" value="YefM-like_sf"/>
</dbReference>
<name>A0ABV4XMH8_9CYAN</name>
<accession>A0ABV4XMH8</accession>
<evidence type="ECO:0000313" key="3">
    <source>
        <dbReference type="Proteomes" id="UP001576784"/>
    </source>
</evidence>
<dbReference type="RefSeq" id="WP_413261859.1">
    <property type="nucleotide sequence ID" value="NZ_JBHFNR010000024.1"/>
</dbReference>
<dbReference type="Proteomes" id="UP001576784">
    <property type="component" value="Unassembled WGS sequence"/>
</dbReference>
<keyword evidence="3" id="KW-1185">Reference proteome</keyword>
<dbReference type="EMBL" id="JBHFNR010000024">
    <property type="protein sequence ID" value="MFB2892189.1"/>
    <property type="molecule type" value="Genomic_DNA"/>
</dbReference>
<sequence length="60" mass="7043">MRSYTLAEACNQQEEIFEQASLELVVLTTRSQPSHVIMSFDTYQHLIERLTELEDIAWVK</sequence>
<reference evidence="2 3" key="1">
    <citation type="submission" date="2024-09" db="EMBL/GenBank/DDBJ databases">
        <title>Floridaenema gen nov. (Aerosakkonemataceae, Aerosakkonematales ord. nov., Cyanobacteria) from benthic tropical and subtropical fresh waters, with the description of four new species.</title>
        <authorList>
            <person name="Moretto J.A."/>
            <person name="Berthold D.E."/>
            <person name="Lefler F.W."/>
            <person name="Huang I.-S."/>
            <person name="Laughinghouse H. IV."/>
        </authorList>
    </citation>
    <scope>NUCLEOTIDE SEQUENCE [LARGE SCALE GENOMIC DNA]</scope>
    <source>
        <strain evidence="2 3">BLCC-F50</strain>
    </source>
</reference>
<evidence type="ECO:0000313" key="2">
    <source>
        <dbReference type="EMBL" id="MFB2892189.1"/>
    </source>
</evidence>
<dbReference type="SUPFAM" id="SSF143120">
    <property type="entry name" value="YefM-like"/>
    <property type="match status" value="1"/>
</dbReference>
<evidence type="ECO:0008006" key="4">
    <source>
        <dbReference type="Google" id="ProtNLM"/>
    </source>
</evidence>
<evidence type="ECO:0000256" key="1">
    <source>
        <dbReference type="ARBA" id="ARBA00009981"/>
    </source>
</evidence>
<gene>
    <name evidence="2" type="ORF">ACE1CI_04510</name>
</gene>
<organism evidence="2 3">
    <name type="scientific">Floridaenema flaviceps BLCC-F50</name>
    <dbReference type="NCBI Taxonomy" id="3153642"/>
    <lineage>
        <taxon>Bacteria</taxon>
        <taxon>Bacillati</taxon>
        <taxon>Cyanobacteriota</taxon>
        <taxon>Cyanophyceae</taxon>
        <taxon>Oscillatoriophycideae</taxon>
        <taxon>Aerosakkonematales</taxon>
        <taxon>Aerosakkonemataceae</taxon>
        <taxon>Floridanema</taxon>
        <taxon>Floridanema flaviceps</taxon>
    </lineage>
</organism>
<protein>
    <recommendedName>
        <fullName evidence="4">Antitoxin</fullName>
    </recommendedName>
</protein>
<proteinExistence type="inferred from homology"/>
<dbReference type="Gene3D" id="3.40.1620.10">
    <property type="entry name" value="YefM-like domain"/>
    <property type="match status" value="1"/>
</dbReference>